<evidence type="ECO:0000313" key="4">
    <source>
        <dbReference type="EMBL" id="MBB3982514.1"/>
    </source>
</evidence>
<evidence type="ECO:0000313" key="5">
    <source>
        <dbReference type="Proteomes" id="UP000552757"/>
    </source>
</evidence>
<dbReference type="InterPro" id="IPR018188">
    <property type="entry name" value="RNase_T2_His_AS_1"/>
</dbReference>
<dbReference type="PANTHER" id="PTHR11240">
    <property type="entry name" value="RIBONUCLEASE T2"/>
    <property type="match status" value="1"/>
</dbReference>
<dbReference type="Gene3D" id="3.90.730.10">
    <property type="entry name" value="Ribonuclease T2-like"/>
    <property type="match status" value="1"/>
</dbReference>
<dbReference type="RefSeq" id="WP_183955567.1">
    <property type="nucleotide sequence ID" value="NZ_JACIEB010000004.1"/>
</dbReference>
<keyword evidence="5" id="KW-1185">Reference proteome</keyword>
<dbReference type="Pfam" id="PF00445">
    <property type="entry name" value="Ribonuclease_T2"/>
    <property type="match status" value="1"/>
</dbReference>
<comment type="caution">
    <text evidence="4">The sequence shown here is derived from an EMBL/GenBank/DDBJ whole genome shotgun (WGS) entry which is preliminary data.</text>
</comment>
<dbReference type="SUPFAM" id="SSF55895">
    <property type="entry name" value="Ribonuclease Rh-like"/>
    <property type="match status" value="1"/>
</dbReference>
<comment type="similarity">
    <text evidence="1 2">Belongs to the RNase T2 family.</text>
</comment>
<accession>A0A7W6DP31</accession>
<dbReference type="GO" id="GO:0033897">
    <property type="term" value="F:ribonuclease T2 activity"/>
    <property type="evidence" value="ECO:0007669"/>
    <property type="project" value="UniProtKB-EC"/>
</dbReference>
<feature type="signal peptide" evidence="3">
    <location>
        <begin position="1"/>
        <end position="26"/>
    </location>
</feature>
<organism evidence="4 5">
    <name type="scientific">Sphingobium fontiphilum</name>
    <dbReference type="NCBI Taxonomy" id="944425"/>
    <lineage>
        <taxon>Bacteria</taxon>
        <taxon>Pseudomonadati</taxon>
        <taxon>Pseudomonadota</taxon>
        <taxon>Alphaproteobacteria</taxon>
        <taxon>Sphingomonadales</taxon>
        <taxon>Sphingomonadaceae</taxon>
        <taxon>Sphingobium</taxon>
    </lineage>
</organism>
<dbReference type="GO" id="GO:0003723">
    <property type="term" value="F:RNA binding"/>
    <property type="evidence" value="ECO:0007669"/>
    <property type="project" value="InterPro"/>
</dbReference>
<protein>
    <submittedName>
        <fullName evidence="4">Ribonuclease T2</fullName>
        <ecNumber evidence="4">4.6.1.19</ecNumber>
    </submittedName>
</protein>
<keyword evidence="4" id="KW-0456">Lyase</keyword>
<dbReference type="EMBL" id="JACIEB010000004">
    <property type="protein sequence ID" value="MBB3982514.1"/>
    <property type="molecule type" value="Genomic_DNA"/>
</dbReference>
<dbReference type="InterPro" id="IPR036430">
    <property type="entry name" value="RNase_T2-like_sf"/>
</dbReference>
<name>A0A7W6DP31_9SPHN</name>
<dbReference type="Proteomes" id="UP000552757">
    <property type="component" value="Unassembled WGS sequence"/>
</dbReference>
<feature type="chain" id="PRO_5031248827" evidence="3">
    <location>
        <begin position="27"/>
        <end position="241"/>
    </location>
</feature>
<dbReference type="EC" id="4.6.1.19" evidence="4"/>
<dbReference type="InterPro" id="IPR001568">
    <property type="entry name" value="RNase_T2-like"/>
</dbReference>
<proteinExistence type="inferred from homology"/>
<dbReference type="GO" id="GO:0006401">
    <property type="term" value="P:RNA catabolic process"/>
    <property type="evidence" value="ECO:0007669"/>
    <property type="project" value="UniProtKB-ARBA"/>
</dbReference>
<evidence type="ECO:0000256" key="1">
    <source>
        <dbReference type="ARBA" id="ARBA00007469"/>
    </source>
</evidence>
<dbReference type="AlphaFoldDB" id="A0A7W6DP31"/>
<evidence type="ECO:0000256" key="2">
    <source>
        <dbReference type="RuleBase" id="RU004328"/>
    </source>
</evidence>
<dbReference type="PROSITE" id="PS00531">
    <property type="entry name" value="RNASE_T2_2"/>
    <property type="match status" value="1"/>
</dbReference>
<dbReference type="InterPro" id="IPR033130">
    <property type="entry name" value="RNase_T2_His_AS_2"/>
</dbReference>
<dbReference type="PROSITE" id="PS00530">
    <property type="entry name" value="RNASE_T2_1"/>
    <property type="match status" value="1"/>
</dbReference>
<gene>
    <name evidence="4" type="ORF">GGR44_002177</name>
</gene>
<evidence type="ECO:0000256" key="3">
    <source>
        <dbReference type="SAM" id="SignalP"/>
    </source>
</evidence>
<sequence length="241" mass="26780">MRNRSLAIAAALALLTPMAAPITAHAQASQCAMPQRLPAPRPDLPSRDQPKRVLPIGGYTLAITWSPHVCASPRHDESLRCSGRNGRFGFTLHGLWPDGQGKTWPQYCRPTRLLTPAVIRANLCATPSVQLLQHEWAKHGACMTTRPADYFAKARALFEALRYPDMAALGQRRDLRVGDLQRAFARANRGMSADMLRVTTTRAGWLDEIWLCHDKRLRPARCPAHQGGAAPTARLRIEPMR</sequence>
<dbReference type="PANTHER" id="PTHR11240:SF22">
    <property type="entry name" value="RIBONUCLEASE T2"/>
    <property type="match status" value="1"/>
</dbReference>
<reference evidence="4 5" key="1">
    <citation type="submission" date="2020-08" db="EMBL/GenBank/DDBJ databases">
        <title>Genomic Encyclopedia of Type Strains, Phase IV (KMG-IV): sequencing the most valuable type-strain genomes for metagenomic binning, comparative biology and taxonomic classification.</title>
        <authorList>
            <person name="Goeker M."/>
        </authorList>
    </citation>
    <scope>NUCLEOTIDE SEQUENCE [LARGE SCALE GENOMIC DNA]</scope>
    <source>
        <strain evidence="4 5">DSM 29348</strain>
    </source>
</reference>
<keyword evidence="3" id="KW-0732">Signal</keyword>